<sequence length="46" mass="5182">MASEPFDQPSIPPFSSPIPSRIHSPGQMRSMLASKHQNWKGESWIC</sequence>
<organism evidence="2 3">
    <name type="scientific">Rubroshorea leprosula</name>
    <dbReference type="NCBI Taxonomy" id="152421"/>
    <lineage>
        <taxon>Eukaryota</taxon>
        <taxon>Viridiplantae</taxon>
        <taxon>Streptophyta</taxon>
        <taxon>Embryophyta</taxon>
        <taxon>Tracheophyta</taxon>
        <taxon>Spermatophyta</taxon>
        <taxon>Magnoliopsida</taxon>
        <taxon>eudicotyledons</taxon>
        <taxon>Gunneridae</taxon>
        <taxon>Pentapetalae</taxon>
        <taxon>rosids</taxon>
        <taxon>malvids</taxon>
        <taxon>Malvales</taxon>
        <taxon>Dipterocarpaceae</taxon>
        <taxon>Rubroshorea</taxon>
    </lineage>
</organism>
<evidence type="ECO:0000256" key="1">
    <source>
        <dbReference type="SAM" id="MobiDB-lite"/>
    </source>
</evidence>
<dbReference type="Proteomes" id="UP001054252">
    <property type="component" value="Unassembled WGS sequence"/>
</dbReference>
<accession>A0AAV5JL76</accession>
<evidence type="ECO:0000313" key="2">
    <source>
        <dbReference type="EMBL" id="GKV15504.1"/>
    </source>
</evidence>
<reference evidence="2 3" key="1">
    <citation type="journal article" date="2021" name="Commun. Biol.">
        <title>The genome of Shorea leprosula (Dipterocarpaceae) highlights the ecological relevance of drought in aseasonal tropical rainforests.</title>
        <authorList>
            <person name="Ng K.K.S."/>
            <person name="Kobayashi M.J."/>
            <person name="Fawcett J.A."/>
            <person name="Hatakeyama M."/>
            <person name="Paape T."/>
            <person name="Ng C.H."/>
            <person name="Ang C.C."/>
            <person name="Tnah L.H."/>
            <person name="Lee C.T."/>
            <person name="Nishiyama T."/>
            <person name="Sese J."/>
            <person name="O'Brien M.J."/>
            <person name="Copetti D."/>
            <person name="Mohd Noor M.I."/>
            <person name="Ong R.C."/>
            <person name="Putra M."/>
            <person name="Sireger I.Z."/>
            <person name="Indrioko S."/>
            <person name="Kosugi Y."/>
            <person name="Izuno A."/>
            <person name="Isagi Y."/>
            <person name="Lee S.L."/>
            <person name="Shimizu K.K."/>
        </authorList>
    </citation>
    <scope>NUCLEOTIDE SEQUENCE [LARGE SCALE GENOMIC DNA]</scope>
    <source>
        <strain evidence="2">214</strain>
    </source>
</reference>
<dbReference type="EMBL" id="BPVZ01000043">
    <property type="protein sequence ID" value="GKV15504.1"/>
    <property type="molecule type" value="Genomic_DNA"/>
</dbReference>
<name>A0AAV5JL76_9ROSI</name>
<gene>
    <name evidence="2" type="ORF">SLEP1_g26291</name>
</gene>
<dbReference type="AlphaFoldDB" id="A0AAV5JL76"/>
<protein>
    <submittedName>
        <fullName evidence="2">Uncharacterized protein</fullName>
    </submittedName>
</protein>
<keyword evidence="3" id="KW-1185">Reference proteome</keyword>
<feature type="region of interest" description="Disordered" evidence="1">
    <location>
        <begin position="1"/>
        <end position="46"/>
    </location>
</feature>
<evidence type="ECO:0000313" key="3">
    <source>
        <dbReference type="Proteomes" id="UP001054252"/>
    </source>
</evidence>
<proteinExistence type="predicted"/>
<comment type="caution">
    <text evidence="2">The sequence shown here is derived from an EMBL/GenBank/DDBJ whole genome shotgun (WGS) entry which is preliminary data.</text>
</comment>